<feature type="region of interest" description="Disordered" evidence="1">
    <location>
        <begin position="371"/>
        <end position="417"/>
    </location>
</feature>
<evidence type="ECO:0000313" key="3">
    <source>
        <dbReference type="EMBL" id="OBA22157.1"/>
    </source>
</evidence>
<keyword evidence="2" id="KW-0472">Membrane</keyword>
<keyword evidence="4" id="KW-1185">Reference proteome</keyword>
<feature type="compositionally biased region" description="Polar residues" evidence="1">
    <location>
        <begin position="389"/>
        <end position="417"/>
    </location>
</feature>
<keyword evidence="2" id="KW-0812">Transmembrane</keyword>
<reference evidence="3 4" key="1">
    <citation type="submission" date="2016-05" db="EMBL/GenBank/DDBJ databases">
        <title>Comparative genomics of biotechnologically important yeasts.</title>
        <authorList>
            <consortium name="DOE Joint Genome Institute"/>
            <person name="Riley R."/>
            <person name="Haridas S."/>
            <person name="Wolfe K.H."/>
            <person name="Lopes M.R."/>
            <person name="Hittinger C.T."/>
            <person name="Goker M."/>
            <person name="Salamov A."/>
            <person name="Wisecaver J."/>
            <person name="Long T.M."/>
            <person name="Aerts A.L."/>
            <person name="Barry K."/>
            <person name="Choi C."/>
            <person name="Clum A."/>
            <person name="Coughlan A.Y."/>
            <person name="Deshpande S."/>
            <person name="Douglass A.P."/>
            <person name="Hanson S.J."/>
            <person name="Klenk H.-P."/>
            <person name="LaButti K."/>
            <person name="Lapidus A."/>
            <person name="Lindquist E."/>
            <person name="Lipzen A."/>
            <person name="Meier-kolthoff J.P."/>
            <person name="Ohm R.A."/>
            <person name="Otillar R.P."/>
            <person name="Pangilinan J."/>
            <person name="Peng Y."/>
            <person name="Rokas A."/>
            <person name="Rosa C.A."/>
            <person name="Scheuner C."/>
            <person name="Sibirny A.A."/>
            <person name="Slot J.C."/>
            <person name="Stielow J.B."/>
            <person name="Sun H."/>
            <person name="Kurtzman C.P."/>
            <person name="Blackwell M."/>
            <person name="Grigoriev I.V."/>
            <person name="Jeffries T.W."/>
        </authorList>
    </citation>
    <scope>NUCLEOTIDE SEQUENCE [LARGE SCALE GENOMIC DNA]</scope>
    <source>
        <strain evidence="3 4">NRRL YB-4993</strain>
    </source>
</reference>
<proteinExistence type="predicted"/>
<keyword evidence="2" id="KW-1133">Transmembrane helix</keyword>
<evidence type="ECO:0000256" key="1">
    <source>
        <dbReference type="SAM" id="MobiDB-lite"/>
    </source>
</evidence>
<accession>A0A1A0HE30</accession>
<feature type="compositionally biased region" description="Basic residues" evidence="1">
    <location>
        <begin position="373"/>
        <end position="384"/>
    </location>
</feature>
<dbReference type="Proteomes" id="UP000092555">
    <property type="component" value="Unassembled WGS sequence"/>
</dbReference>
<dbReference type="GeneID" id="30027512"/>
<feature type="transmembrane region" description="Helical" evidence="2">
    <location>
        <begin position="12"/>
        <end position="33"/>
    </location>
</feature>
<organism evidence="3 4">
    <name type="scientific">Metschnikowia bicuspidata var. bicuspidata NRRL YB-4993</name>
    <dbReference type="NCBI Taxonomy" id="869754"/>
    <lineage>
        <taxon>Eukaryota</taxon>
        <taxon>Fungi</taxon>
        <taxon>Dikarya</taxon>
        <taxon>Ascomycota</taxon>
        <taxon>Saccharomycotina</taxon>
        <taxon>Pichiomycetes</taxon>
        <taxon>Metschnikowiaceae</taxon>
        <taxon>Metschnikowia</taxon>
    </lineage>
</organism>
<protein>
    <submittedName>
        <fullName evidence="3">Uncharacterized protein</fullName>
    </submittedName>
</protein>
<comment type="caution">
    <text evidence="3">The sequence shown here is derived from an EMBL/GenBank/DDBJ whole genome shotgun (WGS) entry which is preliminary data.</text>
</comment>
<gene>
    <name evidence="3" type="ORF">METBIDRAFT_147752</name>
</gene>
<dbReference type="AlphaFoldDB" id="A0A1A0HE30"/>
<sequence>MIAQMIFCFRLINCVSEIAALCLTGYFLVVLLIELSVQAESATMDLNAVQIEEYHSGPFGAEPEIETRGNTNADFTSIQIAAASAAFHPRYSKATETDCFTAFFPSSDGSFLEFSDGDTGASSVLSFNSESKLGSSAGGIFMKPAVVVDCTETDEIKRTQGDLFLDNNSIFNGELEIPKMEAIALLPDANPDIDMESEWQIQGRKRRNSRKRTGTKVKTVFGTEATVSEKKLASEPESAVAGSSFSNNPYLVLADIDESDYQESRPSRQYKKVPGKLELSSLENVIPDSSLAMGLTMGNNEMLNLNVACNIMDMACESIDEKDLGLSQEYTQNSLQESPQDAGEDLGSKHVGTTVEMSDILVSNISDDGWKVQGRKRRNSRKRPERSVTMATTPGSSLTDQRGSLGSNPSMKPPSSNLNPFLVLAEISEEDFQQAPPRRYLCLEN</sequence>
<name>A0A1A0HE30_9ASCO</name>
<dbReference type="RefSeq" id="XP_018712653.1">
    <property type="nucleotide sequence ID" value="XM_018854536.1"/>
</dbReference>
<dbReference type="EMBL" id="LXTC01000002">
    <property type="protein sequence ID" value="OBA22157.1"/>
    <property type="molecule type" value="Genomic_DNA"/>
</dbReference>
<evidence type="ECO:0000313" key="4">
    <source>
        <dbReference type="Proteomes" id="UP000092555"/>
    </source>
</evidence>
<evidence type="ECO:0000256" key="2">
    <source>
        <dbReference type="SAM" id="Phobius"/>
    </source>
</evidence>